<dbReference type="Proteomes" id="UP000017800">
    <property type="component" value="Unassembled WGS sequence"/>
</dbReference>
<protein>
    <submittedName>
        <fullName evidence="1">Uncharacterized protein</fullName>
    </submittedName>
</protein>
<name>V5HMU9_9VIBR</name>
<dbReference type="RefSeq" id="WP_023404868.1">
    <property type="nucleotide sequence ID" value="NZ_BAUJ01000047.1"/>
</dbReference>
<dbReference type="SUPFAM" id="SSF54001">
    <property type="entry name" value="Cysteine proteinases"/>
    <property type="match status" value="1"/>
</dbReference>
<evidence type="ECO:0000313" key="2">
    <source>
        <dbReference type="Proteomes" id="UP000017800"/>
    </source>
</evidence>
<dbReference type="InterPro" id="IPR024453">
    <property type="entry name" value="Peptidase_C92"/>
</dbReference>
<gene>
    <name evidence="1" type="ORF">VHA01S_047_00090</name>
</gene>
<dbReference type="eggNOG" id="COG3863">
    <property type="taxonomic scope" value="Bacteria"/>
</dbReference>
<comment type="caution">
    <text evidence="1">The sequence shown here is derived from an EMBL/GenBank/DDBJ whole genome shotgun (WGS) entry which is preliminary data.</text>
</comment>
<dbReference type="EMBL" id="BAUJ01000047">
    <property type="protein sequence ID" value="GAD90540.1"/>
    <property type="molecule type" value="Genomic_DNA"/>
</dbReference>
<sequence>MSRQLMVFVISLLTLMGCSSSRYDLKAGVSEDRALCVTRLTQWQDEPTLYYDSQSWLKNDLLKYKGVNEQLLTERQSLLASINAYYESGDEKPIPSKLTNQINDIIAKESQQSEVLESLVAANECWYQVTFKENNQFTFTAFSLELASILALYDAYFSAANITNNDVEIRRAFNREDKGYGKQENALEAYAAYALDLSNIQRIREQINYFNLNIEAYRPQIMDKDIEYLYLSIVQSPSFKALPRYTPEELISQRSQQRRNSIRDGVNSTNSAAVNGLSQFFGNVTGLFESRKGYLYQNEPVEQSIKSQLKAGDILLEKTPFRLTDKMIPGYWGHAAIWIGTEQDIKDLGIWDHPVVSQYHQEIKQGKLVAEALRSGVALNSLQHFMNIDDLLVITPTHRSDELRRTTIITTLRQIGKEYDFNYDIETTDKIVCSQLVYIAYDDIDWPHEKVIGRYTISPDNIVTEALQNEDLEPSILYLNGKEERVDVDKIRQLSREQA</sequence>
<dbReference type="Pfam" id="PF05708">
    <property type="entry name" value="Peptidase_C92"/>
    <property type="match status" value="1"/>
</dbReference>
<dbReference type="InterPro" id="IPR038765">
    <property type="entry name" value="Papain-like_cys_pep_sf"/>
</dbReference>
<proteinExistence type="predicted"/>
<accession>V5HMU9</accession>
<dbReference type="Gene3D" id="3.90.1720.10">
    <property type="entry name" value="endopeptidase domain like (from Nostoc punctiforme)"/>
    <property type="match status" value="1"/>
</dbReference>
<reference evidence="1 2" key="1">
    <citation type="submission" date="2013-11" db="EMBL/GenBank/DDBJ databases">
        <title>Whole genome shotgun sequence of Vibrio halioticoli NBRC 102217.</title>
        <authorList>
            <person name="Isaki S."/>
            <person name="Kimura A."/>
            <person name="Ohji S."/>
            <person name="Hosoyama A."/>
            <person name="Fujita N."/>
            <person name="Hashimoto M."/>
            <person name="Hosoyama Y."/>
            <person name="Yamazoe A."/>
        </authorList>
    </citation>
    <scope>NUCLEOTIDE SEQUENCE [LARGE SCALE GENOMIC DNA]</scope>
    <source>
        <strain evidence="1 2">NBRC 102217</strain>
    </source>
</reference>
<dbReference type="OrthoDB" id="195541at2"/>
<dbReference type="AlphaFoldDB" id="V5HMU9"/>
<evidence type="ECO:0000313" key="1">
    <source>
        <dbReference type="EMBL" id="GAD90540.1"/>
    </source>
</evidence>
<keyword evidence="2" id="KW-1185">Reference proteome</keyword>
<organism evidence="1 2">
    <name type="scientific">Vibrio halioticoli NBRC 102217</name>
    <dbReference type="NCBI Taxonomy" id="1219072"/>
    <lineage>
        <taxon>Bacteria</taxon>
        <taxon>Pseudomonadati</taxon>
        <taxon>Pseudomonadota</taxon>
        <taxon>Gammaproteobacteria</taxon>
        <taxon>Vibrionales</taxon>
        <taxon>Vibrionaceae</taxon>
        <taxon>Vibrio</taxon>
    </lineage>
</organism>
<dbReference type="PROSITE" id="PS51257">
    <property type="entry name" value="PROKAR_LIPOPROTEIN"/>
    <property type="match status" value="1"/>
</dbReference>